<feature type="compositionally biased region" description="Gly residues" evidence="1">
    <location>
        <begin position="141"/>
        <end position="151"/>
    </location>
</feature>
<keyword evidence="3" id="KW-1185">Reference proteome</keyword>
<comment type="caution">
    <text evidence="2">The sequence shown here is derived from an EMBL/GenBank/DDBJ whole genome shotgun (WGS) entry which is preliminary data.</text>
</comment>
<feature type="region of interest" description="Disordered" evidence="1">
    <location>
        <begin position="141"/>
        <end position="173"/>
    </location>
</feature>
<dbReference type="Proteomes" id="UP000887013">
    <property type="component" value="Unassembled WGS sequence"/>
</dbReference>
<dbReference type="OrthoDB" id="10479043at2759"/>
<gene>
    <name evidence="2" type="primary">AVEN_15435_1</name>
    <name evidence="2" type="ORF">NPIL_128501</name>
</gene>
<dbReference type="AlphaFoldDB" id="A0A8X6QA75"/>
<evidence type="ECO:0000256" key="1">
    <source>
        <dbReference type="SAM" id="MobiDB-lite"/>
    </source>
</evidence>
<sequence>MINTRNLQPKSLLQKYPKDSHAAAGIERSRTLCLAMFKSSRGRGSLMERASIPKLPLPPPLQNPLFFSSLPLCRSACEATDKVRGCGGANTCILRPQGMIEAAVSRKNMWLVRVAAVTLGRSGCPSVPFCLHPDPPLSCPGGSGVRMGGTSGVQRTRVDDSPPLNTSSQAELS</sequence>
<protein>
    <submittedName>
        <fullName evidence="2">Uncharacterized protein</fullName>
    </submittedName>
</protein>
<evidence type="ECO:0000313" key="2">
    <source>
        <dbReference type="EMBL" id="GFU08067.1"/>
    </source>
</evidence>
<organism evidence="2 3">
    <name type="scientific">Nephila pilipes</name>
    <name type="common">Giant wood spider</name>
    <name type="synonym">Nephila maculata</name>
    <dbReference type="NCBI Taxonomy" id="299642"/>
    <lineage>
        <taxon>Eukaryota</taxon>
        <taxon>Metazoa</taxon>
        <taxon>Ecdysozoa</taxon>
        <taxon>Arthropoda</taxon>
        <taxon>Chelicerata</taxon>
        <taxon>Arachnida</taxon>
        <taxon>Araneae</taxon>
        <taxon>Araneomorphae</taxon>
        <taxon>Entelegynae</taxon>
        <taxon>Araneoidea</taxon>
        <taxon>Nephilidae</taxon>
        <taxon>Nephila</taxon>
    </lineage>
</organism>
<dbReference type="EMBL" id="BMAW01077784">
    <property type="protein sequence ID" value="GFU08067.1"/>
    <property type="molecule type" value="Genomic_DNA"/>
</dbReference>
<name>A0A8X6QA75_NEPPI</name>
<accession>A0A8X6QA75</accession>
<reference evidence="2" key="1">
    <citation type="submission" date="2020-08" db="EMBL/GenBank/DDBJ databases">
        <title>Multicomponent nature underlies the extraordinary mechanical properties of spider dragline silk.</title>
        <authorList>
            <person name="Kono N."/>
            <person name="Nakamura H."/>
            <person name="Mori M."/>
            <person name="Yoshida Y."/>
            <person name="Ohtoshi R."/>
            <person name="Malay A.D."/>
            <person name="Moran D.A.P."/>
            <person name="Tomita M."/>
            <person name="Numata K."/>
            <person name="Arakawa K."/>
        </authorList>
    </citation>
    <scope>NUCLEOTIDE SEQUENCE</scope>
</reference>
<feature type="compositionally biased region" description="Polar residues" evidence="1">
    <location>
        <begin position="163"/>
        <end position="173"/>
    </location>
</feature>
<evidence type="ECO:0000313" key="3">
    <source>
        <dbReference type="Proteomes" id="UP000887013"/>
    </source>
</evidence>
<proteinExistence type="predicted"/>